<dbReference type="VEuPathDB" id="PiroplasmaDB:BmR1_04g06945"/>
<proteinExistence type="predicted"/>
<dbReference type="EMBL" id="LN871599">
    <property type="protein sequence ID" value="CCF75584.1"/>
    <property type="molecule type" value="Genomic_DNA"/>
</dbReference>
<reference evidence="1 2" key="1">
    <citation type="journal article" date="2012" name="Nucleic Acids Res.">
        <title>Sequencing of the smallest Apicomplexan genome from the human pathogen Babesia microti.</title>
        <authorList>
            <person name="Cornillot E."/>
            <person name="Hadj-Kaddour K."/>
            <person name="Dassouli A."/>
            <person name="Noel B."/>
            <person name="Ranwez V."/>
            <person name="Vacherie B."/>
            <person name="Augagneur Y."/>
            <person name="Bres V."/>
            <person name="Duclos A."/>
            <person name="Randazzo S."/>
            <person name="Carcy B."/>
            <person name="Debierre-Grockiego F."/>
            <person name="Delbecq S."/>
            <person name="Moubri-Menage K."/>
            <person name="Shams-Eldin H."/>
            <person name="Usmani-Brown S."/>
            <person name="Bringaud F."/>
            <person name="Wincker P."/>
            <person name="Vivares C.P."/>
            <person name="Schwarz R.T."/>
            <person name="Schetters T.P."/>
            <person name="Krause P.J."/>
            <person name="Gorenflot A."/>
            <person name="Berry V."/>
            <person name="Barbe V."/>
            <person name="Ben Mamoun C."/>
        </authorList>
    </citation>
    <scope>NUCLEOTIDE SEQUENCE [LARGE SCALE GENOMIC DNA]</scope>
    <source>
        <strain evidence="1 2">RI</strain>
    </source>
</reference>
<dbReference type="OrthoDB" id="360617at2759"/>
<dbReference type="GeneID" id="24426036"/>
<organism evidence="1 2">
    <name type="scientific">Babesia microti (strain RI)</name>
    <dbReference type="NCBI Taxonomy" id="1133968"/>
    <lineage>
        <taxon>Eukaryota</taxon>
        <taxon>Sar</taxon>
        <taxon>Alveolata</taxon>
        <taxon>Apicomplexa</taxon>
        <taxon>Aconoidasida</taxon>
        <taxon>Piroplasmida</taxon>
        <taxon>Babesiidae</taxon>
        <taxon>Babesia</taxon>
    </lineage>
</organism>
<dbReference type="Proteomes" id="UP000002899">
    <property type="component" value="Chromosome IV"/>
</dbReference>
<reference evidence="1 2" key="2">
    <citation type="journal article" date="2013" name="PLoS ONE">
        <title>Whole genome mapping and re-organization of the nuclear and mitochondrial genomes of Babesia microti isolates.</title>
        <authorList>
            <person name="Cornillot E."/>
            <person name="Dassouli A."/>
            <person name="Garg A."/>
            <person name="Pachikara N."/>
            <person name="Randazzo S."/>
            <person name="Depoix D."/>
            <person name="Carcy B."/>
            <person name="Delbecq S."/>
            <person name="Frutos R."/>
            <person name="Silva J.C."/>
            <person name="Sutton R."/>
            <person name="Krause P.J."/>
            <person name="Mamoun C.B."/>
        </authorList>
    </citation>
    <scope>NUCLEOTIDE SEQUENCE [LARGE SCALE GENOMIC DNA]</scope>
    <source>
        <strain evidence="1 2">RI</strain>
    </source>
</reference>
<accession>I7I9T2</accession>
<protein>
    <submittedName>
        <fullName evidence="1">Uncharacterized protein</fullName>
    </submittedName>
</protein>
<keyword evidence="2" id="KW-1185">Reference proteome</keyword>
<dbReference type="KEGG" id="bmic:BmR1_04g06945"/>
<reference evidence="1 2" key="3">
    <citation type="journal article" date="2016" name="Sci. Rep.">
        <title>Genome-wide diversity and gene expression profiling of Babesia microti isolates identify polymorphic genes that mediate host-pathogen interactions.</title>
        <authorList>
            <person name="Silva J.C."/>
            <person name="Cornillot E."/>
            <person name="McCracken C."/>
            <person name="Usmani-Brown S."/>
            <person name="Dwivedi A."/>
            <person name="Ifeonu O.O."/>
            <person name="Crabtree J."/>
            <person name="Gotia H.T."/>
            <person name="Virji A.Z."/>
            <person name="Reynes C."/>
            <person name="Colinge J."/>
            <person name="Kumar V."/>
            <person name="Lawres L."/>
            <person name="Pazzi J.E."/>
            <person name="Pablo J.V."/>
            <person name="Hung C."/>
            <person name="Brancato J."/>
            <person name="Kumari P."/>
            <person name="Orvis J."/>
            <person name="Tretina K."/>
            <person name="Chibucos M."/>
            <person name="Ott S."/>
            <person name="Sadzewicz L."/>
            <person name="Sengamalay N."/>
            <person name="Shetty A.C."/>
            <person name="Su Q."/>
            <person name="Tallon L."/>
            <person name="Fraser C.M."/>
            <person name="Frutos R."/>
            <person name="Molina D.M."/>
            <person name="Krause P.J."/>
            <person name="Ben Mamoun C."/>
        </authorList>
    </citation>
    <scope>NUCLEOTIDE SEQUENCE [LARGE SCALE GENOMIC DNA]</scope>
    <source>
        <strain evidence="1 2">RI</strain>
    </source>
</reference>
<gene>
    <name evidence="1" type="ORF">BmR1_04g06945</name>
</gene>
<name>I7I9T2_BABMR</name>
<dbReference type="RefSeq" id="XP_012649992.1">
    <property type="nucleotide sequence ID" value="XM_012794538.1"/>
</dbReference>
<evidence type="ECO:0000313" key="2">
    <source>
        <dbReference type="Proteomes" id="UP000002899"/>
    </source>
</evidence>
<dbReference type="AlphaFoldDB" id="I7I9T2"/>
<evidence type="ECO:0000313" key="1">
    <source>
        <dbReference type="EMBL" id="CCF75584.1"/>
    </source>
</evidence>
<sequence>MLRSNTLCVPDDQCVTEDTTTKNDIFTGNELFKTSFNVYSEDTLVTSRLDTSPCDEFSNYFPIYNEVHLTSNGTTDECQFLSHPFRAFVLAITSDDLVKKSEDLGIDQSIDTRYSRSGFFADCYRADSMHIGGGFLDFSLRFPLIFCMIRTNSLVRYGETQRGIVPLAVNIFDRYLKLVALNGLKNKLNQTLGLNLPLEIILNLLGCGCYCIADKYDGCEMVNIEVLLDHWIVVNKELLITRAVGEYIENDKSQIIKILRSIMFDIYKQLEYKLTIPLIPFLAQNLINSAIEIPKNYDPFKKTKYQKEAYIYSRIALLDDSILKYRPSIISLAIYELVRDSAKYDGTLIYGVKNWMAVDREDREIKECMGQLVNSLRLFVDTELLERSLKPMDLSVTRKALLLAMFEVDSSEFHLLSAHTD</sequence>